<dbReference type="AlphaFoldDB" id="A0A1T5B366"/>
<keyword evidence="1" id="KW-0784">Thiamine biosynthesis</keyword>
<evidence type="ECO:0000256" key="1">
    <source>
        <dbReference type="RuleBase" id="RU363093"/>
    </source>
</evidence>
<evidence type="ECO:0000313" key="3">
    <source>
        <dbReference type="EMBL" id="SKB41635.1"/>
    </source>
</evidence>
<dbReference type="CDD" id="cd19365">
    <property type="entry name" value="TenA_C-like"/>
    <property type="match status" value="1"/>
</dbReference>
<dbReference type="NCBIfam" id="TIGR04306">
    <property type="entry name" value="salvage_TenA"/>
    <property type="match status" value="1"/>
</dbReference>
<dbReference type="GO" id="GO:0050334">
    <property type="term" value="F:thiaminase activity"/>
    <property type="evidence" value="ECO:0007669"/>
    <property type="project" value="UniProtKB-EC"/>
</dbReference>
<dbReference type="InterPro" id="IPR050967">
    <property type="entry name" value="Thiamine_Salvage_TenA"/>
</dbReference>
<keyword evidence="1" id="KW-0378">Hydrolase</keyword>
<feature type="domain" description="Thiaminase-2/PQQC" evidence="2">
    <location>
        <begin position="8"/>
        <end position="214"/>
    </location>
</feature>
<proteinExistence type="inferred from homology"/>
<dbReference type="Gene3D" id="1.20.910.10">
    <property type="entry name" value="Heme oxygenase-like"/>
    <property type="match status" value="1"/>
</dbReference>
<dbReference type="STRING" id="1513896.SAMN05660841_00429"/>
<dbReference type="Pfam" id="PF03070">
    <property type="entry name" value="TENA_THI-4"/>
    <property type="match status" value="1"/>
</dbReference>
<dbReference type="InterPro" id="IPR004305">
    <property type="entry name" value="Thiaminase-2/PQQC"/>
</dbReference>
<dbReference type="EC" id="3.5.99.2" evidence="1"/>
<reference evidence="4" key="1">
    <citation type="submission" date="2017-02" db="EMBL/GenBank/DDBJ databases">
        <authorList>
            <person name="Varghese N."/>
            <person name="Submissions S."/>
        </authorList>
    </citation>
    <scope>NUCLEOTIDE SEQUENCE [LARGE SCALE GENOMIC DNA]</scope>
    <source>
        <strain evidence="4">DSM 24091</strain>
    </source>
</reference>
<dbReference type="InterPro" id="IPR016084">
    <property type="entry name" value="Haem_Oase-like_multi-hlx"/>
</dbReference>
<name>A0A1T5B366_9SPHI</name>
<dbReference type="Proteomes" id="UP000190150">
    <property type="component" value="Unassembled WGS sequence"/>
</dbReference>
<dbReference type="OrthoDB" id="34166at2"/>
<comment type="pathway">
    <text evidence="1">Cofactor biosynthesis; thiamine diphosphate biosynthesis.</text>
</comment>
<organism evidence="3 4">
    <name type="scientific">Sphingobacterium nematocida</name>
    <dbReference type="NCBI Taxonomy" id="1513896"/>
    <lineage>
        <taxon>Bacteria</taxon>
        <taxon>Pseudomonadati</taxon>
        <taxon>Bacteroidota</taxon>
        <taxon>Sphingobacteriia</taxon>
        <taxon>Sphingobacteriales</taxon>
        <taxon>Sphingobacteriaceae</taxon>
        <taxon>Sphingobacterium</taxon>
    </lineage>
</organism>
<dbReference type="GO" id="GO:0009229">
    <property type="term" value="P:thiamine diphosphate biosynthetic process"/>
    <property type="evidence" value="ECO:0007669"/>
    <property type="project" value="UniProtKB-UniPathway"/>
</dbReference>
<dbReference type="GO" id="GO:0009228">
    <property type="term" value="P:thiamine biosynthetic process"/>
    <property type="evidence" value="ECO:0007669"/>
    <property type="project" value="UniProtKB-KW"/>
</dbReference>
<dbReference type="GO" id="GO:0005829">
    <property type="term" value="C:cytosol"/>
    <property type="evidence" value="ECO:0007669"/>
    <property type="project" value="TreeGrafter"/>
</dbReference>
<dbReference type="EMBL" id="FUZF01000001">
    <property type="protein sequence ID" value="SKB41635.1"/>
    <property type="molecule type" value="Genomic_DNA"/>
</dbReference>
<comment type="catalytic activity">
    <reaction evidence="1">
        <text>4-amino-5-aminomethyl-2-methylpyrimidine + H2O = 4-amino-5-hydroxymethyl-2-methylpyrimidine + NH4(+)</text>
        <dbReference type="Rhea" id="RHEA:31799"/>
        <dbReference type="ChEBI" id="CHEBI:15377"/>
        <dbReference type="ChEBI" id="CHEBI:16892"/>
        <dbReference type="ChEBI" id="CHEBI:28938"/>
        <dbReference type="ChEBI" id="CHEBI:63416"/>
        <dbReference type="EC" id="3.5.99.2"/>
    </reaction>
</comment>
<keyword evidence="4" id="KW-1185">Reference proteome</keyword>
<comment type="catalytic activity">
    <reaction evidence="1">
        <text>thiamine + H2O = 5-(2-hydroxyethyl)-4-methylthiazole + 4-amino-5-hydroxymethyl-2-methylpyrimidine + H(+)</text>
        <dbReference type="Rhea" id="RHEA:17509"/>
        <dbReference type="ChEBI" id="CHEBI:15377"/>
        <dbReference type="ChEBI" id="CHEBI:15378"/>
        <dbReference type="ChEBI" id="CHEBI:16892"/>
        <dbReference type="ChEBI" id="CHEBI:17957"/>
        <dbReference type="ChEBI" id="CHEBI:18385"/>
        <dbReference type="EC" id="3.5.99.2"/>
    </reaction>
</comment>
<dbReference type="SUPFAM" id="SSF48613">
    <property type="entry name" value="Heme oxygenase-like"/>
    <property type="match status" value="1"/>
</dbReference>
<dbReference type="PANTHER" id="PTHR43198">
    <property type="entry name" value="BIFUNCTIONAL TH2 PROTEIN"/>
    <property type="match status" value="1"/>
</dbReference>
<sequence>MKWTNHAWQHIQPLYSDILAMPFIHELKNGTLPLDKFQFYMQQDARYLEHYGRVLAYLGSKTPDNDQALDFFDFGKNALIVERALHESYFTQFGIHEVSDAADLEPVCHHYVHFLKSTAAFDPLEVAMAAVLPCFVIYKEVGDYIIATQTNRANPYKNWIDTYSGPEFAIGVQKAENYVNAMAENTTEAIRAQMLDAYVKASQMEFKFWEAAYNKTAW</sequence>
<comment type="similarity">
    <text evidence="1">Belongs to the TenA family.</text>
</comment>
<evidence type="ECO:0000259" key="2">
    <source>
        <dbReference type="Pfam" id="PF03070"/>
    </source>
</evidence>
<gene>
    <name evidence="3" type="ORF">SAMN05660841_00429</name>
</gene>
<dbReference type="InterPro" id="IPR027574">
    <property type="entry name" value="Thiaminase_II"/>
</dbReference>
<protein>
    <recommendedName>
        <fullName evidence="1">Aminopyrimidine aminohydrolase</fullName>
        <ecNumber evidence="1">3.5.99.2</ecNumber>
    </recommendedName>
</protein>
<dbReference type="UniPathway" id="UPA00060"/>
<comment type="function">
    <text evidence="1">Catalyzes an amino-pyrimidine hydrolysis reaction at the C5' of the pyrimidine moiety of thiamine compounds, a reaction that is part of a thiamine salvage pathway.</text>
</comment>
<dbReference type="PANTHER" id="PTHR43198:SF2">
    <property type="entry name" value="SI:CH1073-67J19.1-RELATED"/>
    <property type="match status" value="1"/>
</dbReference>
<dbReference type="RefSeq" id="WP_079640775.1">
    <property type="nucleotide sequence ID" value="NZ_FUZF01000001.1"/>
</dbReference>
<accession>A0A1T5B366</accession>
<evidence type="ECO:0000313" key="4">
    <source>
        <dbReference type="Proteomes" id="UP000190150"/>
    </source>
</evidence>